<dbReference type="Gene3D" id="3.40.800.20">
    <property type="entry name" value="Histone deacetylase domain"/>
    <property type="match status" value="1"/>
</dbReference>
<evidence type="ECO:0000259" key="2">
    <source>
        <dbReference type="Pfam" id="PF00850"/>
    </source>
</evidence>
<feature type="non-terminal residue" evidence="3">
    <location>
        <position position="194"/>
    </location>
</feature>
<dbReference type="InterPro" id="IPR037138">
    <property type="entry name" value="His_deacetylse_dom_sf"/>
</dbReference>
<comment type="caution">
    <text evidence="3">The sequence shown here is derived from an EMBL/GenBank/DDBJ whole genome shotgun (WGS) entry which is preliminary data.</text>
</comment>
<protein>
    <submittedName>
        <fullName evidence="3">Histone deacetylase</fullName>
    </submittedName>
</protein>
<dbReference type="InterPro" id="IPR023696">
    <property type="entry name" value="Ureohydrolase_dom_sf"/>
</dbReference>
<dbReference type="SUPFAM" id="SSF52768">
    <property type="entry name" value="Arginase/deacetylase"/>
    <property type="match status" value="1"/>
</dbReference>
<dbReference type="GO" id="GO:0040029">
    <property type="term" value="P:epigenetic regulation of gene expression"/>
    <property type="evidence" value="ECO:0007669"/>
    <property type="project" value="TreeGrafter"/>
</dbReference>
<dbReference type="CDD" id="cd09992">
    <property type="entry name" value="HDAC_classII"/>
    <property type="match status" value="1"/>
</dbReference>
<accession>A0A7C5L2X6</accession>
<evidence type="ECO:0000256" key="1">
    <source>
        <dbReference type="ARBA" id="ARBA00005947"/>
    </source>
</evidence>
<dbReference type="GO" id="GO:0004407">
    <property type="term" value="F:histone deacetylase activity"/>
    <property type="evidence" value="ECO:0007669"/>
    <property type="project" value="TreeGrafter"/>
</dbReference>
<dbReference type="PRINTS" id="PR01270">
    <property type="entry name" value="HDASUPER"/>
</dbReference>
<organism evidence="3">
    <name type="scientific">Aquifex aeolicus</name>
    <dbReference type="NCBI Taxonomy" id="63363"/>
    <lineage>
        <taxon>Bacteria</taxon>
        <taxon>Pseudomonadati</taxon>
        <taxon>Aquificota</taxon>
        <taxon>Aquificia</taxon>
        <taxon>Aquificales</taxon>
        <taxon>Aquificaceae</taxon>
        <taxon>Aquifex</taxon>
    </lineage>
</organism>
<dbReference type="Proteomes" id="UP000885792">
    <property type="component" value="Unassembled WGS sequence"/>
</dbReference>
<gene>
    <name evidence="3" type="ORF">ENJ61_03290</name>
</gene>
<dbReference type="InterPro" id="IPR000286">
    <property type="entry name" value="HDACs"/>
</dbReference>
<name>A0A7C5L2X6_AQUAO</name>
<dbReference type="InterPro" id="IPR023801">
    <property type="entry name" value="His_deacetylse_dom"/>
</dbReference>
<dbReference type="Pfam" id="PF00850">
    <property type="entry name" value="Hist_deacetyl"/>
    <property type="match status" value="1"/>
</dbReference>
<sequence length="194" mass="21818">MRTGFVYDEIFLKHDYPDHPERKERLIAVVSRLEEEGILERVVRITPRRATVEEVTLNHDPAYVQEIHDFCASGGGFLDPDTYATGKSYEVALTAVGAVLEGIDRLLEGEVEAVFCAVRPPGHHAERAKAMGFCLFNNVAVGALYLRRRGAERVYIVDFDAHHGNGTQKSFYEDNTVFYFSTHQYPFYPGTGSA</sequence>
<dbReference type="PANTHER" id="PTHR10625:SF10">
    <property type="entry name" value="HISTONE DEACETYLASE HDAC1"/>
    <property type="match status" value="1"/>
</dbReference>
<dbReference type="PANTHER" id="PTHR10625">
    <property type="entry name" value="HISTONE DEACETYLASE HDAC1-RELATED"/>
    <property type="match status" value="1"/>
</dbReference>
<dbReference type="AlphaFoldDB" id="A0A7C5L2X6"/>
<evidence type="ECO:0000313" key="3">
    <source>
        <dbReference type="EMBL" id="HHJ63909.1"/>
    </source>
</evidence>
<dbReference type="EMBL" id="DRNB01000122">
    <property type="protein sequence ID" value="HHJ63909.1"/>
    <property type="molecule type" value="Genomic_DNA"/>
</dbReference>
<comment type="similarity">
    <text evidence="1">Belongs to the histone deacetylase family.</text>
</comment>
<proteinExistence type="inferred from homology"/>
<reference evidence="3" key="1">
    <citation type="journal article" date="2020" name="mSystems">
        <title>Genome- and Community-Level Interaction Insights into Carbon Utilization and Element Cycling Functions of Hydrothermarchaeota in Hydrothermal Sediment.</title>
        <authorList>
            <person name="Zhou Z."/>
            <person name="Liu Y."/>
            <person name="Xu W."/>
            <person name="Pan J."/>
            <person name="Luo Z.H."/>
            <person name="Li M."/>
        </authorList>
    </citation>
    <scope>NUCLEOTIDE SEQUENCE [LARGE SCALE GENOMIC DNA]</scope>
    <source>
        <strain evidence="3">HyVt-501</strain>
    </source>
</reference>
<feature type="domain" description="Histone deacetylase" evidence="2">
    <location>
        <begin position="19"/>
        <end position="193"/>
    </location>
</feature>